<dbReference type="GO" id="GO:0005829">
    <property type="term" value="C:cytosol"/>
    <property type="evidence" value="ECO:0007669"/>
    <property type="project" value="TreeGrafter"/>
</dbReference>
<dbReference type="Gene3D" id="3.40.50.10990">
    <property type="entry name" value="GTP cyclohydrolase II"/>
    <property type="match status" value="1"/>
</dbReference>
<evidence type="ECO:0000313" key="12">
    <source>
        <dbReference type="Proteomes" id="UP001224325"/>
    </source>
</evidence>
<dbReference type="AlphaFoldDB" id="A0AAU7EFQ9"/>
<dbReference type="HAMAP" id="MF_00179">
    <property type="entry name" value="RibA"/>
    <property type="match status" value="1"/>
</dbReference>
<comment type="function">
    <text evidence="9">Catalyzes the conversion of GTP to 2,5-diamino-6-ribosylamino-4(3H)-pyrimidinone 5'-phosphate (DARP), formate and pyrophosphate.</text>
</comment>
<evidence type="ECO:0000256" key="5">
    <source>
        <dbReference type="ARBA" id="ARBA00022801"/>
    </source>
</evidence>
<comment type="cofactor">
    <cofactor evidence="9">
        <name>Zn(2+)</name>
        <dbReference type="ChEBI" id="CHEBI:29105"/>
    </cofactor>
    <text evidence="9">Binds 1 zinc ion per subunit.</text>
</comment>
<dbReference type="KEGG" id="mlil:QLS71_016355"/>
<evidence type="ECO:0000256" key="2">
    <source>
        <dbReference type="ARBA" id="ARBA00022619"/>
    </source>
</evidence>
<dbReference type="Pfam" id="PF00925">
    <property type="entry name" value="GTP_cyclohydro2"/>
    <property type="match status" value="1"/>
</dbReference>
<dbReference type="EMBL" id="CP155618">
    <property type="protein sequence ID" value="XBL13882.1"/>
    <property type="molecule type" value="Genomic_DNA"/>
</dbReference>
<evidence type="ECO:0000313" key="11">
    <source>
        <dbReference type="EMBL" id="XBL13882.1"/>
    </source>
</evidence>
<comment type="pathway">
    <text evidence="1 9">Cofactor biosynthesis; riboflavin biosynthesis; 5-amino-6-(D-ribitylamino)uracil from GTP: step 1/4.</text>
</comment>
<gene>
    <name evidence="9 11" type="primary">ribA</name>
    <name evidence="11" type="ORF">QLS71_016355</name>
</gene>
<keyword evidence="3 9" id="KW-0479">Metal-binding</keyword>
<dbReference type="Proteomes" id="UP001224325">
    <property type="component" value="Chromosome"/>
</dbReference>
<keyword evidence="4 9" id="KW-0547">Nucleotide-binding</keyword>
<dbReference type="NCBIfam" id="TIGR00505">
    <property type="entry name" value="ribA"/>
    <property type="match status" value="1"/>
</dbReference>
<dbReference type="InterPro" id="IPR032677">
    <property type="entry name" value="GTP_cyclohydro_II"/>
</dbReference>
<keyword evidence="6 9" id="KW-0862">Zinc</keyword>
<feature type="active site" description="Proton acceptor" evidence="9">
    <location>
        <position position="128"/>
    </location>
</feature>
<comment type="catalytic activity">
    <reaction evidence="8 9">
        <text>GTP + 4 H2O = 2,5-diamino-6-hydroxy-4-(5-phosphoribosylamino)-pyrimidine + formate + 2 phosphate + 3 H(+)</text>
        <dbReference type="Rhea" id="RHEA:23704"/>
        <dbReference type="ChEBI" id="CHEBI:15377"/>
        <dbReference type="ChEBI" id="CHEBI:15378"/>
        <dbReference type="ChEBI" id="CHEBI:15740"/>
        <dbReference type="ChEBI" id="CHEBI:37565"/>
        <dbReference type="ChEBI" id="CHEBI:43474"/>
        <dbReference type="ChEBI" id="CHEBI:58614"/>
        <dbReference type="EC" id="3.5.4.25"/>
    </reaction>
</comment>
<reference evidence="11" key="1">
    <citation type="submission" date="2024-04" db="EMBL/GenBank/DDBJ databases">
        <title>Mariniflexile litorale, isolated from the shallow sediments of the Sea of Japan.</title>
        <authorList>
            <person name="Romanenko L."/>
            <person name="Isaeva M."/>
        </authorList>
    </citation>
    <scope>NUCLEOTIDE SEQUENCE [LARGE SCALE GENOMIC DNA]</scope>
    <source>
        <strain evidence="11">KMM 9835</strain>
    </source>
</reference>
<dbReference type="GO" id="GO:0009231">
    <property type="term" value="P:riboflavin biosynthetic process"/>
    <property type="evidence" value="ECO:0007669"/>
    <property type="project" value="UniProtKB-UniRule"/>
</dbReference>
<keyword evidence="7 9" id="KW-0342">GTP-binding</keyword>
<evidence type="ECO:0000256" key="6">
    <source>
        <dbReference type="ARBA" id="ARBA00022833"/>
    </source>
</evidence>
<dbReference type="GO" id="GO:0008270">
    <property type="term" value="F:zinc ion binding"/>
    <property type="evidence" value="ECO:0007669"/>
    <property type="project" value="UniProtKB-UniRule"/>
</dbReference>
<keyword evidence="2 9" id="KW-0686">Riboflavin biosynthesis</keyword>
<dbReference type="GO" id="GO:0005525">
    <property type="term" value="F:GTP binding"/>
    <property type="evidence" value="ECO:0007669"/>
    <property type="project" value="UniProtKB-KW"/>
</dbReference>
<evidence type="ECO:0000256" key="7">
    <source>
        <dbReference type="ARBA" id="ARBA00023134"/>
    </source>
</evidence>
<feature type="binding site" evidence="9">
    <location>
        <position position="151"/>
    </location>
    <ligand>
        <name>GTP</name>
        <dbReference type="ChEBI" id="CHEBI:37565"/>
    </ligand>
</feature>
<evidence type="ECO:0000256" key="8">
    <source>
        <dbReference type="ARBA" id="ARBA00049295"/>
    </source>
</evidence>
<comment type="similarity">
    <text evidence="9">Belongs to the GTP cyclohydrolase II family.</text>
</comment>
<dbReference type="GO" id="GO:0003935">
    <property type="term" value="F:GTP cyclohydrolase II activity"/>
    <property type="evidence" value="ECO:0007669"/>
    <property type="project" value="UniProtKB-UniRule"/>
</dbReference>
<dbReference type="EC" id="3.5.4.25" evidence="9"/>
<feature type="binding site" evidence="9">
    <location>
        <position position="72"/>
    </location>
    <ligand>
        <name>GTP</name>
        <dbReference type="ChEBI" id="CHEBI:37565"/>
    </ligand>
</feature>
<feature type="active site" description="Nucleophile" evidence="9">
    <location>
        <position position="130"/>
    </location>
</feature>
<accession>A0AAU7EFQ9</accession>
<dbReference type="InterPro" id="IPR036144">
    <property type="entry name" value="RibA-like_sf"/>
</dbReference>
<evidence type="ECO:0000256" key="4">
    <source>
        <dbReference type="ARBA" id="ARBA00022741"/>
    </source>
</evidence>
<dbReference type="FunFam" id="3.40.50.10990:FF:000002">
    <property type="entry name" value="GTP cyclohydrolase-2"/>
    <property type="match status" value="1"/>
</dbReference>
<evidence type="ECO:0000256" key="3">
    <source>
        <dbReference type="ARBA" id="ARBA00022723"/>
    </source>
</evidence>
<feature type="binding site" evidence="9">
    <location>
        <position position="156"/>
    </location>
    <ligand>
        <name>GTP</name>
        <dbReference type="ChEBI" id="CHEBI:37565"/>
    </ligand>
</feature>
<dbReference type="InterPro" id="IPR000926">
    <property type="entry name" value="RibA"/>
</dbReference>
<organism evidence="11 12">
    <name type="scientific">Mariniflexile litorale</name>
    <dbReference type="NCBI Taxonomy" id="3045158"/>
    <lineage>
        <taxon>Bacteria</taxon>
        <taxon>Pseudomonadati</taxon>
        <taxon>Bacteroidota</taxon>
        <taxon>Flavobacteriia</taxon>
        <taxon>Flavobacteriales</taxon>
        <taxon>Flavobacteriaceae</taxon>
        <taxon>Mariniflexile</taxon>
    </lineage>
</organism>
<dbReference type="GO" id="GO:0008686">
    <property type="term" value="F:3,4-dihydroxy-2-butanone-4-phosphate synthase activity"/>
    <property type="evidence" value="ECO:0007669"/>
    <property type="project" value="TreeGrafter"/>
</dbReference>
<dbReference type="SUPFAM" id="SSF142695">
    <property type="entry name" value="RibA-like"/>
    <property type="match status" value="1"/>
</dbReference>
<evidence type="ECO:0000259" key="10">
    <source>
        <dbReference type="Pfam" id="PF00925"/>
    </source>
</evidence>
<dbReference type="PANTHER" id="PTHR21327:SF18">
    <property type="entry name" value="3,4-DIHYDROXY-2-BUTANONE 4-PHOSPHATE SYNTHASE"/>
    <property type="match status" value="1"/>
</dbReference>
<evidence type="ECO:0000256" key="1">
    <source>
        <dbReference type="ARBA" id="ARBA00004853"/>
    </source>
</evidence>
<protein>
    <recommendedName>
        <fullName evidence="9">GTP cyclohydrolase-2</fullName>
        <ecNumber evidence="9">3.5.4.25</ecNumber>
    </recommendedName>
    <alternativeName>
        <fullName evidence="9">GTP cyclohydrolase II</fullName>
    </alternativeName>
</protein>
<dbReference type="CDD" id="cd00641">
    <property type="entry name" value="GTP_cyclohydro2"/>
    <property type="match status" value="1"/>
</dbReference>
<sequence>MTKIKYNYSNLANLPTAYGSFKIQSFKDEKGNEHAILIKGDVENRADVPVRIHSECLTGDAFSSLKCDCNYQLNYALEYISMFGFGIIIYLRQEGRGIGFFNKINAYNLQDNGRNTIEANHDLGLNNDEREYSAAVEVLNKLNIQSVKLMTNNPLKIEYLKKYGINVIDRVSVISKKNTFNDQYLEVKKHQLSHML</sequence>
<feature type="binding site" evidence="9">
    <location>
        <begin position="51"/>
        <end position="55"/>
    </location>
    <ligand>
        <name>GTP</name>
        <dbReference type="ChEBI" id="CHEBI:37565"/>
    </ligand>
</feature>
<feature type="binding site" evidence="9">
    <location>
        <position position="56"/>
    </location>
    <ligand>
        <name>Zn(2+)</name>
        <dbReference type="ChEBI" id="CHEBI:29105"/>
        <note>catalytic</note>
    </ligand>
</feature>
<keyword evidence="5 9" id="KW-0378">Hydrolase</keyword>
<feature type="binding site" evidence="9">
    <location>
        <position position="67"/>
    </location>
    <ligand>
        <name>Zn(2+)</name>
        <dbReference type="ChEBI" id="CHEBI:29105"/>
        <note>catalytic</note>
    </ligand>
</feature>
<feature type="binding site" evidence="9">
    <location>
        <begin position="94"/>
        <end position="96"/>
    </location>
    <ligand>
        <name>GTP</name>
        <dbReference type="ChEBI" id="CHEBI:37565"/>
    </ligand>
</feature>
<evidence type="ECO:0000256" key="9">
    <source>
        <dbReference type="HAMAP-Rule" id="MF_00179"/>
    </source>
</evidence>
<feature type="binding site" evidence="9">
    <location>
        <position position="116"/>
    </location>
    <ligand>
        <name>GTP</name>
        <dbReference type="ChEBI" id="CHEBI:37565"/>
    </ligand>
</feature>
<dbReference type="NCBIfam" id="NF001591">
    <property type="entry name" value="PRK00393.1"/>
    <property type="match status" value="1"/>
</dbReference>
<dbReference type="PANTHER" id="PTHR21327">
    <property type="entry name" value="GTP CYCLOHYDROLASE II-RELATED"/>
    <property type="match status" value="1"/>
</dbReference>
<feature type="binding site" evidence="9">
    <location>
        <position position="69"/>
    </location>
    <ligand>
        <name>Zn(2+)</name>
        <dbReference type="ChEBI" id="CHEBI:29105"/>
        <note>catalytic</note>
    </ligand>
</feature>
<keyword evidence="12" id="KW-1185">Reference proteome</keyword>
<dbReference type="RefSeq" id="WP_308992720.1">
    <property type="nucleotide sequence ID" value="NZ_CP155618.1"/>
</dbReference>
<feature type="domain" description="GTP cyclohydrolase II" evidence="10">
    <location>
        <begin position="12"/>
        <end position="171"/>
    </location>
</feature>
<name>A0AAU7EFQ9_9FLAO</name>
<proteinExistence type="inferred from homology"/>